<evidence type="ECO:0000259" key="10">
    <source>
        <dbReference type="Pfam" id="PF07714"/>
    </source>
</evidence>
<dbReference type="PANTHER" id="PTHR27009">
    <property type="entry name" value="RUST RESISTANCE KINASE LR10-RELATED"/>
    <property type="match status" value="1"/>
</dbReference>
<keyword evidence="7" id="KW-0325">Glycoprotein</keyword>
<dbReference type="InterPro" id="IPR011009">
    <property type="entry name" value="Kinase-like_dom_sf"/>
</dbReference>
<proteinExistence type="predicted"/>
<evidence type="ECO:0000256" key="1">
    <source>
        <dbReference type="ARBA" id="ARBA00004479"/>
    </source>
</evidence>
<dbReference type="OrthoDB" id="635050at2759"/>
<evidence type="ECO:0008006" key="14">
    <source>
        <dbReference type="Google" id="ProtNLM"/>
    </source>
</evidence>
<dbReference type="InterPro" id="IPR001245">
    <property type="entry name" value="Ser-Thr/Tyr_kinase_cat_dom"/>
</dbReference>
<dbReference type="InterPro" id="IPR025287">
    <property type="entry name" value="WAK_GUB"/>
</dbReference>
<keyword evidence="6" id="KW-0472">Membrane</keyword>
<feature type="chain" id="PRO_5009189506" description="Protein kinase domain-containing protein" evidence="9">
    <location>
        <begin position="23"/>
        <end position="407"/>
    </location>
</feature>
<keyword evidence="2" id="KW-0808">Transferase</keyword>
<dbReference type="EMBL" id="LWDX02000953">
    <property type="protein sequence ID" value="OEL38667.1"/>
    <property type="molecule type" value="Genomic_DNA"/>
</dbReference>
<dbReference type="GO" id="GO:0004674">
    <property type="term" value="F:protein serine/threonine kinase activity"/>
    <property type="evidence" value="ECO:0007669"/>
    <property type="project" value="UniProtKB-KW"/>
</dbReference>
<dbReference type="InterPro" id="IPR017441">
    <property type="entry name" value="Protein_kinase_ATP_BS"/>
</dbReference>
<organism evidence="12 13">
    <name type="scientific">Dichanthelium oligosanthes</name>
    <dbReference type="NCBI Taxonomy" id="888268"/>
    <lineage>
        <taxon>Eukaryota</taxon>
        <taxon>Viridiplantae</taxon>
        <taxon>Streptophyta</taxon>
        <taxon>Embryophyta</taxon>
        <taxon>Tracheophyta</taxon>
        <taxon>Spermatophyta</taxon>
        <taxon>Magnoliopsida</taxon>
        <taxon>Liliopsida</taxon>
        <taxon>Poales</taxon>
        <taxon>Poaceae</taxon>
        <taxon>PACMAD clade</taxon>
        <taxon>Panicoideae</taxon>
        <taxon>Panicodae</taxon>
        <taxon>Paniceae</taxon>
        <taxon>Dichantheliinae</taxon>
        <taxon>Dichanthelium</taxon>
    </lineage>
</organism>
<evidence type="ECO:0000313" key="13">
    <source>
        <dbReference type="Proteomes" id="UP000095767"/>
    </source>
</evidence>
<keyword evidence="8" id="KW-0067">ATP-binding</keyword>
<dbReference type="Gene3D" id="1.10.510.10">
    <property type="entry name" value="Transferase(Phosphotransferase) domain 1"/>
    <property type="match status" value="2"/>
</dbReference>
<keyword evidence="2" id="KW-0723">Serine/threonine-protein kinase</keyword>
<dbReference type="STRING" id="888268.A0A1E5WMR3"/>
<gene>
    <name evidence="12" type="ORF">BAE44_0000314</name>
</gene>
<keyword evidence="8" id="KW-0547">Nucleotide-binding</keyword>
<evidence type="ECO:0000256" key="5">
    <source>
        <dbReference type="ARBA" id="ARBA00022989"/>
    </source>
</evidence>
<keyword evidence="4 9" id="KW-0732">Signal</keyword>
<reference evidence="12 13" key="1">
    <citation type="submission" date="2016-09" db="EMBL/GenBank/DDBJ databases">
        <title>The draft genome of Dichanthelium oligosanthes: A C3 panicoid grass species.</title>
        <authorList>
            <person name="Studer A.J."/>
            <person name="Schnable J.C."/>
            <person name="Brutnell T.P."/>
        </authorList>
    </citation>
    <scope>NUCLEOTIDE SEQUENCE [LARGE SCALE GENOMIC DNA]</scope>
    <source>
        <strain evidence="13">cv. Kellogg 1175</strain>
        <tissue evidence="12">Leaf</tissue>
    </source>
</reference>
<sequence length="407" mass="42851">MLMPLLLDELLLFASFLGFASAASPALRPSCWAKACGPLTISYPFWLEGPGQPPCGPPSFQLSCTGGRAYLISSSASASHRVVSIFAANNSIRVVDESLPLASGCPAPPSEYNASRGIGLEQYFVSGANAGTLHFLSQFKEQLPAAAIAQGFRRLPCDNRSFVVGLGAGHHLQVGGGIPAGCLVSAVPTLGPPDGDAQDYVTSMRNGFLMEWTPLVGIIAPSATQAAGTACTASTACGTAAIVATAARGTPGAAILRAKENDRIIQDKLGEGGYGTVYKGCLDDGREVAVKLLKGSKGDGEEFLRNFGLAKLCHLKDSALSMTEARRGTIGYIAPEVFSRGFGVVSTKSDVYSYGMMLLEMAGGTNNARENTGNSSEAYFPNWIYDRLVKDLQRQEVTCEQTEEIAR</sequence>
<evidence type="ECO:0000313" key="12">
    <source>
        <dbReference type="EMBL" id="OEL38667.1"/>
    </source>
</evidence>
<dbReference type="Pfam" id="PF07714">
    <property type="entry name" value="PK_Tyr_Ser-Thr"/>
    <property type="match status" value="1"/>
</dbReference>
<evidence type="ECO:0000256" key="4">
    <source>
        <dbReference type="ARBA" id="ARBA00022729"/>
    </source>
</evidence>
<dbReference type="SUPFAM" id="SSF56112">
    <property type="entry name" value="Protein kinase-like (PK-like)"/>
    <property type="match status" value="1"/>
</dbReference>
<evidence type="ECO:0000256" key="3">
    <source>
        <dbReference type="ARBA" id="ARBA00022692"/>
    </source>
</evidence>
<name>A0A1E5WMR3_9POAL</name>
<feature type="signal peptide" evidence="9">
    <location>
        <begin position="1"/>
        <end position="22"/>
    </location>
</feature>
<dbReference type="AlphaFoldDB" id="A0A1E5WMR3"/>
<keyword evidence="5" id="KW-1133">Transmembrane helix</keyword>
<accession>A0A1E5WMR3</accession>
<comment type="subcellular location">
    <subcellularLocation>
        <location evidence="1">Membrane</location>
        <topology evidence="1">Single-pass type I membrane protein</topology>
    </subcellularLocation>
</comment>
<dbReference type="GO" id="GO:0030247">
    <property type="term" value="F:polysaccharide binding"/>
    <property type="evidence" value="ECO:0007669"/>
    <property type="project" value="InterPro"/>
</dbReference>
<feature type="binding site" evidence="8">
    <location>
        <position position="291"/>
    </location>
    <ligand>
        <name>ATP</name>
        <dbReference type="ChEBI" id="CHEBI:30616"/>
    </ligand>
</feature>
<feature type="domain" description="Serine-threonine/tyrosine-protein kinase catalytic" evidence="10">
    <location>
        <begin position="306"/>
        <end position="364"/>
    </location>
</feature>
<evidence type="ECO:0000256" key="2">
    <source>
        <dbReference type="ARBA" id="ARBA00022527"/>
    </source>
</evidence>
<evidence type="ECO:0000256" key="6">
    <source>
        <dbReference type="ARBA" id="ARBA00023136"/>
    </source>
</evidence>
<protein>
    <recommendedName>
        <fullName evidence="14">Protein kinase domain-containing protein</fullName>
    </recommendedName>
</protein>
<keyword evidence="2" id="KW-0418">Kinase</keyword>
<evidence type="ECO:0000256" key="9">
    <source>
        <dbReference type="SAM" id="SignalP"/>
    </source>
</evidence>
<evidence type="ECO:0000259" key="11">
    <source>
        <dbReference type="Pfam" id="PF13947"/>
    </source>
</evidence>
<evidence type="ECO:0000256" key="7">
    <source>
        <dbReference type="ARBA" id="ARBA00023180"/>
    </source>
</evidence>
<dbReference type="Proteomes" id="UP000095767">
    <property type="component" value="Unassembled WGS sequence"/>
</dbReference>
<feature type="domain" description="Wall-associated receptor kinase galacturonan-binding" evidence="11">
    <location>
        <begin position="35"/>
        <end position="96"/>
    </location>
</feature>
<dbReference type="GO" id="GO:0005524">
    <property type="term" value="F:ATP binding"/>
    <property type="evidence" value="ECO:0007669"/>
    <property type="project" value="UniProtKB-UniRule"/>
</dbReference>
<dbReference type="Pfam" id="PF13947">
    <property type="entry name" value="GUB_WAK_bind"/>
    <property type="match status" value="1"/>
</dbReference>
<keyword evidence="3" id="KW-0812">Transmembrane</keyword>
<dbReference type="GO" id="GO:0016020">
    <property type="term" value="C:membrane"/>
    <property type="evidence" value="ECO:0007669"/>
    <property type="project" value="UniProtKB-SubCell"/>
</dbReference>
<dbReference type="InterPro" id="IPR045874">
    <property type="entry name" value="LRK10/LRL21-25-like"/>
</dbReference>
<keyword evidence="13" id="KW-1185">Reference proteome</keyword>
<evidence type="ECO:0000256" key="8">
    <source>
        <dbReference type="PROSITE-ProRule" id="PRU10141"/>
    </source>
</evidence>
<dbReference type="PROSITE" id="PS00107">
    <property type="entry name" value="PROTEIN_KINASE_ATP"/>
    <property type="match status" value="1"/>
</dbReference>
<comment type="caution">
    <text evidence="12">The sequence shown here is derived from an EMBL/GenBank/DDBJ whole genome shotgun (WGS) entry which is preliminary data.</text>
</comment>